<protein>
    <submittedName>
        <fullName evidence="3">Uncharacterized protein</fullName>
    </submittedName>
</protein>
<feature type="transmembrane region" description="Helical" evidence="1">
    <location>
        <begin position="855"/>
        <end position="873"/>
    </location>
</feature>
<feature type="transmembrane region" description="Helical" evidence="1">
    <location>
        <begin position="822"/>
        <end position="843"/>
    </location>
</feature>
<keyword evidence="1" id="KW-0472">Membrane</keyword>
<evidence type="ECO:0000313" key="4">
    <source>
        <dbReference type="Proteomes" id="UP000050490"/>
    </source>
</evidence>
<feature type="transmembrane region" description="Helical" evidence="1">
    <location>
        <begin position="880"/>
        <end position="899"/>
    </location>
</feature>
<comment type="caution">
    <text evidence="3">The sequence shown here is derived from an EMBL/GenBank/DDBJ whole genome shotgun (WGS) entry which is preliminary data.</text>
</comment>
<keyword evidence="1" id="KW-0812">Transmembrane</keyword>
<feature type="transmembrane region" description="Helical" evidence="1">
    <location>
        <begin position="145"/>
        <end position="167"/>
    </location>
</feature>
<feature type="transmembrane region" description="Helical" evidence="1">
    <location>
        <begin position="905"/>
        <end position="931"/>
    </location>
</feature>
<sequence length="991" mass="109639">MTLYKILSAFVFVLAVSSSSTIAAESKSELPCGVQEIEVGGVKKQVTSTKFGMCPENVISTIRNETVNEKDINPKFYNAFSEGGTRMSNNTKNADTLKASLDAITYIIALICFVIFVVCFVGYFADNRNGGDANGQRIWRNAKGVISACIGFALSFSLTNTNLNYLAMSYFGAMATYTANKIDYEADLAAINKDPLQKFSSIKNINNSNNLTAIAMQDIITTRYVDSLAFGSFSKDYASKSYTSIFENDLTLQDFISRITACNVIKPNYILTNDNSVYKFVFGGLTQNTSIKFAHVTKCSGEKYMYRDNVYGYTDSLLGEINFPTLEPESKYFTSKNYTENQSTIENFIESKTKYSPQFSNNGLNAFRGSNVYSEITKKVNDGVAIDIASLRNESIMRSMYAQCMQSSLDEIKSLSGTLNKSKAAIYYQVMMECRDAFYGKNKDGINSTTELYKSALKQATNIIKQYCPLKENGQRIASQVNSISSTPFTDESGKMSTLNVECFSFEKNGLVFNGATTPRDIVEAQKIVLTENNLVASYLDHVELGLALELHDYYMQNETDLTVDDKVKYGPVMRLTRLLITDSNNASDMYDSAADISPSIVSKHQWNSPSNFLNWSVVSEKNNPAQEALAAVSLQSYRLGKHLNNGGSTISGVETPLQDFKSDENEIDPSVIIKYIETALTSGSTTSTNMMKGMNGSENIIRRLSECSVLRNKLCFNGSNTFVMAFRGNTESISFSIQMFVGLYAISKVGDLVDGVADGASQMIGGVLGDIFNNVIKFGGKMAKIVFTICGLLSEVYYYMLLAQVLLAGFIIYVIIESILLFVNFLIWIYFSFIRLSIAYVVGAFKKDNTGHEMFSRSGLLITYSACFAAAFPNLFMSLYTIVDAILWAALCDIFLMVKSKMNAVLGLLFGQTIYVLIPLQSSLTIIIILKMLKGIDASIRYIISPQEAQYTHHDTMSTAAAAATGAYVRDEAAKKVKDLKSKINMYKKS</sequence>
<dbReference type="AlphaFoldDB" id="A0A0P9QDD7"/>
<dbReference type="EMBL" id="LJQI01000277">
    <property type="protein sequence ID" value="KPX26189.1"/>
    <property type="molecule type" value="Genomic_DNA"/>
</dbReference>
<feature type="chain" id="PRO_5006166116" evidence="2">
    <location>
        <begin position="24"/>
        <end position="991"/>
    </location>
</feature>
<keyword evidence="2" id="KW-0732">Signal</keyword>
<keyword evidence="1" id="KW-1133">Transmembrane helix</keyword>
<feature type="transmembrane region" description="Helical" evidence="1">
    <location>
        <begin position="103"/>
        <end position="125"/>
    </location>
</feature>
<accession>A0A0P9QDD7</accession>
<evidence type="ECO:0000256" key="1">
    <source>
        <dbReference type="SAM" id="Phobius"/>
    </source>
</evidence>
<reference evidence="3 4" key="1">
    <citation type="submission" date="2015-09" db="EMBL/GenBank/DDBJ databases">
        <title>Genome announcement of multiple Pseudomonas syringae strains.</title>
        <authorList>
            <person name="Thakur S."/>
            <person name="Wang P.W."/>
            <person name="Gong Y."/>
            <person name="Weir B.S."/>
            <person name="Guttman D.S."/>
        </authorList>
    </citation>
    <scope>NUCLEOTIDE SEQUENCE [LARGE SCALE GENOMIC DNA]</scope>
    <source>
        <strain evidence="3 4">ICMP4455</strain>
    </source>
</reference>
<dbReference type="Proteomes" id="UP000050490">
    <property type="component" value="Unassembled WGS sequence"/>
</dbReference>
<evidence type="ECO:0000313" key="3">
    <source>
        <dbReference type="EMBL" id="KPX26189.1"/>
    </source>
</evidence>
<dbReference type="PATRIC" id="fig|129137.4.peg.4340"/>
<gene>
    <name evidence="3" type="ORF">ALO70_02951</name>
</gene>
<evidence type="ECO:0000256" key="2">
    <source>
        <dbReference type="SAM" id="SignalP"/>
    </source>
</evidence>
<dbReference type="RefSeq" id="WP_135004398.1">
    <property type="nucleotide sequence ID" value="NZ_LIID01000019.1"/>
</dbReference>
<name>A0A0P9QDD7_PSEA0</name>
<organism evidence="3 4">
    <name type="scientific">Pseudomonas amygdali pv. eriobotryae</name>
    <dbReference type="NCBI Taxonomy" id="129137"/>
    <lineage>
        <taxon>Bacteria</taxon>
        <taxon>Pseudomonadati</taxon>
        <taxon>Pseudomonadota</taxon>
        <taxon>Gammaproteobacteria</taxon>
        <taxon>Pseudomonadales</taxon>
        <taxon>Pseudomonadaceae</taxon>
        <taxon>Pseudomonas</taxon>
        <taxon>Pseudomonas amygdali</taxon>
    </lineage>
</organism>
<proteinExistence type="predicted"/>
<feature type="signal peptide" evidence="2">
    <location>
        <begin position="1"/>
        <end position="23"/>
    </location>
</feature>
<feature type="transmembrane region" description="Helical" evidence="1">
    <location>
        <begin position="797"/>
        <end position="817"/>
    </location>
</feature>